<comment type="caution">
    <text evidence="1">The sequence shown here is derived from an EMBL/GenBank/DDBJ whole genome shotgun (WGS) entry which is preliminary data.</text>
</comment>
<proteinExistence type="predicted"/>
<dbReference type="RefSeq" id="WP_160905743.1">
    <property type="nucleotide sequence ID" value="NZ_WVHS01000001.1"/>
</dbReference>
<protein>
    <recommendedName>
        <fullName evidence="3">KTSC domain-containing protein</fullName>
    </recommendedName>
</protein>
<organism evidence="1 2">
    <name type="scientific">Hufsiella ginkgonis</name>
    <dbReference type="NCBI Taxonomy" id="2695274"/>
    <lineage>
        <taxon>Bacteria</taxon>
        <taxon>Pseudomonadati</taxon>
        <taxon>Bacteroidota</taxon>
        <taxon>Sphingobacteriia</taxon>
        <taxon>Sphingobacteriales</taxon>
        <taxon>Sphingobacteriaceae</taxon>
        <taxon>Hufsiella</taxon>
    </lineage>
</organism>
<reference evidence="1 2" key="1">
    <citation type="submission" date="2019-11" db="EMBL/GenBank/DDBJ databases">
        <title>Pedobacter sp. HMF7056 Genome sequencing and assembly.</title>
        <authorList>
            <person name="Kang H."/>
            <person name="Kim H."/>
            <person name="Joh K."/>
        </authorList>
    </citation>
    <scope>NUCLEOTIDE SEQUENCE [LARGE SCALE GENOMIC DNA]</scope>
    <source>
        <strain evidence="1 2">HMF7056</strain>
    </source>
</reference>
<evidence type="ECO:0000313" key="2">
    <source>
        <dbReference type="Proteomes" id="UP000451233"/>
    </source>
</evidence>
<dbReference type="EMBL" id="WVHS01000001">
    <property type="protein sequence ID" value="MXV14794.1"/>
    <property type="molecule type" value="Genomic_DNA"/>
</dbReference>
<dbReference type="Proteomes" id="UP000451233">
    <property type="component" value="Unassembled WGS sequence"/>
</dbReference>
<evidence type="ECO:0008006" key="3">
    <source>
        <dbReference type="Google" id="ProtNLM"/>
    </source>
</evidence>
<name>A0A7K1XUY1_9SPHI</name>
<evidence type="ECO:0000313" key="1">
    <source>
        <dbReference type="EMBL" id="MXV14794.1"/>
    </source>
</evidence>
<dbReference type="AlphaFoldDB" id="A0A7K1XUY1"/>
<accession>A0A7K1XUY1</accession>
<gene>
    <name evidence="1" type="ORF">GS398_05755</name>
</gene>
<keyword evidence="2" id="KW-1185">Reference proteome</keyword>
<sequence>MTPYKSKSGKPSGVTAYETGGNFIKVEFNHAQVYTYSYRSAGRQMVEEMKTRALAGQGLSTFISQNDPGYV</sequence>